<dbReference type="EMBL" id="JACDTY010000026">
    <property type="protein sequence ID" value="MBA1144690.1"/>
    <property type="molecule type" value="Genomic_DNA"/>
</dbReference>
<dbReference type="Pfam" id="PF00890">
    <property type="entry name" value="FAD_binding_2"/>
    <property type="match status" value="1"/>
</dbReference>
<dbReference type="GO" id="GO:0050660">
    <property type="term" value="F:flavin adenine dinucleotide binding"/>
    <property type="evidence" value="ECO:0007669"/>
    <property type="project" value="InterPro"/>
</dbReference>
<keyword evidence="9" id="KW-1185">Reference proteome</keyword>
<evidence type="ECO:0000313" key="9">
    <source>
        <dbReference type="Proteomes" id="UP000558284"/>
    </source>
</evidence>
<evidence type="ECO:0000313" key="8">
    <source>
        <dbReference type="EMBL" id="MBA1144690.1"/>
    </source>
</evidence>
<dbReference type="PANTHER" id="PTHR46056">
    <property type="entry name" value="LONG-CHAIN-ALCOHOL OXIDASE"/>
    <property type="match status" value="1"/>
</dbReference>
<dbReference type="Gene3D" id="3.50.50.60">
    <property type="entry name" value="FAD/NAD(P)-binding domain"/>
    <property type="match status" value="2"/>
</dbReference>
<dbReference type="AlphaFoldDB" id="A0A838BGQ7"/>
<evidence type="ECO:0000259" key="5">
    <source>
        <dbReference type="Pfam" id="PF00732"/>
    </source>
</evidence>
<name>A0A838BGQ7_9HYPH</name>
<comment type="similarity">
    <text evidence="1">Belongs to the GMC oxidoreductase family.</text>
</comment>
<dbReference type="Pfam" id="PF00732">
    <property type="entry name" value="GMC_oxred_N"/>
    <property type="match status" value="1"/>
</dbReference>
<reference evidence="8 9" key="1">
    <citation type="submission" date="2020-07" db="EMBL/GenBank/DDBJ databases">
        <title>Definition of the novel symbiovar canariense within Mesorhizobium novociceri, a new species of genus Mesorhizobium nodulating Cicer canariense in the Caldera de Taburiente National Park (La Palma, Canary Islands).</title>
        <authorList>
            <person name="Leon-Barrios M."/>
            <person name="Perez-Yepez J."/>
            <person name="Flores-Felix J.D."/>
            <person name="Ramirez-Baena M.H."/>
            <person name="Pulido-Suarez L."/>
            <person name="Igual J.M."/>
            <person name="Velazquez E."/>
            <person name="Peix A."/>
        </authorList>
    </citation>
    <scope>NUCLEOTIDE SEQUENCE [LARGE SCALE GENOMIC DNA]</scope>
    <source>
        <strain evidence="8 9">CCANP35</strain>
    </source>
</reference>
<keyword evidence="2" id="KW-0285">Flavoprotein</keyword>
<dbReference type="Proteomes" id="UP000558284">
    <property type="component" value="Unassembled WGS sequence"/>
</dbReference>
<evidence type="ECO:0000256" key="1">
    <source>
        <dbReference type="ARBA" id="ARBA00010790"/>
    </source>
</evidence>
<gene>
    <name evidence="8" type="ORF">H0241_31285</name>
</gene>
<dbReference type="InterPro" id="IPR036188">
    <property type="entry name" value="FAD/NAD-bd_sf"/>
</dbReference>
<evidence type="ECO:0000256" key="2">
    <source>
        <dbReference type="ARBA" id="ARBA00022630"/>
    </source>
</evidence>
<evidence type="ECO:0000256" key="4">
    <source>
        <dbReference type="ARBA" id="ARBA00023002"/>
    </source>
</evidence>
<feature type="domain" description="Glucose-methanol-choline oxidoreductase C-terminal" evidence="7">
    <location>
        <begin position="477"/>
        <end position="533"/>
    </location>
</feature>
<organism evidence="8 9">
    <name type="scientific">Mesorhizobium neociceri</name>
    <dbReference type="NCBI Taxonomy" id="1307853"/>
    <lineage>
        <taxon>Bacteria</taxon>
        <taxon>Pseudomonadati</taxon>
        <taxon>Pseudomonadota</taxon>
        <taxon>Alphaproteobacteria</taxon>
        <taxon>Hyphomicrobiales</taxon>
        <taxon>Phyllobacteriaceae</taxon>
        <taxon>Mesorhizobium</taxon>
    </lineage>
</organism>
<comment type="caution">
    <text evidence="8">The sequence shown here is derived from an EMBL/GenBank/DDBJ whole genome shotgun (WGS) entry which is preliminary data.</text>
</comment>
<dbReference type="PANTHER" id="PTHR46056:SF12">
    <property type="entry name" value="LONG-CHAIN-ALCOHOL OXIDASE"/>
    <property type="match status" value="1"/>
</dbReference>
<sequence>MRSRGCDPAPVLPESRWRSASTPARRCCSIRNPNSASPEAAVREQRDFDVIVVGSGVGGGATALRLASSGLSIALVERGTFLPREAENWDADEVFRRQRYQSPDERWSFDGGKPIKPASYYFVGGATKLFGGVMMRLRERDFQEIEYPDGLSPAWPIGYQDLEPYYGQAERLFGVHGHPGVDPTEPPQTSQLPFGAVDHDRPIEQLIYQLRDRSLRPFSLPLVLQRHSGGACVRCGTCDGYPCLVGAKLDAELALVRPAIAHRNVTLLDNSMVTRLELDPASNKISRIVGLRNGQEFSLRAEVFVVSAGAINSAALLLHSAGGRSPRGLANSSGVVGRHYMAHNSSVVMAVGLKKTGTVFQKSFGVNDFYFGDEHYPHPMGNVQMIGKLHGPMLAHRTPMLPPRLRQAVADRSVDWYLQSEDLPHPDSRVSVGADGSIRLDRKVTNLRSHKELVKRIRGLMRSLGYPLVLSEMLGARTTSHQCGTVRMGSDPKQAALDAFCRTYDHPNLFVVDGSFFPSSAAVNPSLTIAAQALRVADHMLAEDFGIGNDRSRESIVSI</sequence>
<dbReference type="SUPFAM" id="SSF51905">
    <property type="entry name" value="FAD/NAD(P)-binding domain"/>
    <property type="match status" value="1"/>
</dbReference>
<dbReference type="GO" id="GO:0016614">
    <property type="term" value="F:oxidoreductase activity, acting on CH-OH group of donors"/>
    <property type="evidence" value="ECO:0007669"/>
    <property type="project" value="InterPro"/>
</dbReference>
<proteinExistence type="inferred from homology"/>
<feature type="domain" description="Glucose-methanol-choline oxidoreductase N-terminal" evidence="5">
    <location>
        <begin position="123"/>
        <end position="343"/>
    </location>
</feature>
<dbReference type="InterPro" id="IPR007867">
    <property type="entry name" value="GMC_OxRtase_C"/>
</dbReference>
<dbReference type="InterPro" id="IPR003953">
    <property type="entry name" value="FAD-dep_OxRdtase_2_FAD-bd"/>
</dbReference>
<feature type="domain" description="FAD-dependent oxidoreductase 2 FAD-binding" evidence="6">
    <location>
        <begin position="49"/>
        <end position="80"/>
    </location>
</feature>
<accession>A0A838BGQ7</accession>
<evidence type="ECO:0000259" key="6">
    <source>
        <dbReference type="Pfam" id="PF00890"/>
    </source>
</evidence>
<dbReference type="Pfam" id="PF05199">
    <property type="entry name" value="GMC_oxred_C"/>
    <property type="match status" value="1"/>
</dbReference>
<dbReference type="InterPro" id="IPR000172">
    <property type="entry name" value="GMC_OxRdtase_N"/>
</dbReference>
<evidence type="ECO:0000256" key="3">
    <source>
        <dbReference type="ARBA" id="ARBA00022827"/>
    </source>
</evidence>
<keyword evidence="3" id="KW-0274">FAD</keyword>
<keyword evidence="4" id="KW-0560">Oxidoreductase</keyword>
<evidence type="ECO:0000259" key="7">
    <source>
        <dbReference type="Pfam" id="PF05199"/>
    </source>
</evidence>
<protein>
    <submittedName>
        <fullName evidence="8">GMC family oxidoreductase</fullName>
    </submittedName>
</protein>